<feature type="chain" id="PRO_5018021982" description="Alginate export domain-containing protein" evidence="1">
    <location>
        <begin position="21"/>
        <end position="423"/>
    </location>
</feature>
<sequence>MKRILSTLFLMISLSVPCIAQILDLDADVRSRFEYRHGYGTLFPDGAKPAAFVTQRSRLNTGYFSDNLRVMLSIQDVSTWGDTRQLDPSDTNHSLSLFQAWAEIGLLEKFSVKLGRQVISYDNQRIFGEVDWAMQGRFHDALLLKYKNDSFSMDAGLAFSQEEESLFGSRYDITGFYTYKTMQYLYARKTFQNLQLSFLFLNNGFQKYEDEEKSVADGVYNRQTTGFYFRYPLRKWKFSGSFYYQFGEASREIDLSAYQFSLNGEYTMTTGTLGAGIEVLSGTDMQGTGDSHSFFPLYGTNHKFNGFMDYFYVGNHADNVGLNDIYVKYLFKFPASTLLLKGHYFTSNADLSPGESQYLGTEFDLVFGKEILKNVFLNLGYSQMFPSDSMGTVKGEISSDNTNNWAWVQLKITPKLLRFTLNK</sequence>
<proteinExistence type="predicted"/>
<dbReference type="Proteomes" id="UP000267469">
    <property type="component" value="Unassembled WGS sequence"/>
</dbReference>
<dbReference type="AlphaFoldDB" id="A0A3N0EGY6"/>
<protein>
    <recommendedName>
        <fullName evidence="2">Alginate export domain-containing protein</fullName>
    </recommendedName>
</protein>
<evidence type="ECO:0000313" key="4">
    <source>
        <dbReference type="Proteomes" id="UP000267469"/>
    </source>
</evidence>
<keyword evidence="1" id="KW-0732">Signal</keyword>
<feature type="signal peptide" evidence="1">
    <location>
        <begin position="1"/>
        <end position="20"/>
    </location>
</feature>
<dbReference type="InterPro" id="IPR025388">
    <property type="entry name" value="Alginate_export_dom"/>
</dbReference>
<accession>A0A3N0EGY6</accession>
<evidence type="ECO:0000259" key="2">
    <source>
        <dbReference type="Pfam" id="PF13372"/>
    </source>
</evidence>
<evidence type="ECO:0000313" key="3">
    <source>
        <dbReference type="EMBL" id="RNL87146.1"/>
    </source>
</evidence>
<dbReference type="EMBL" id="RJTM01000073">
    <property type="protein sequence ID" value="RNL87146.1"/>
    <property type="molecule type" value="Genomic_DNA"/>
</dbReference>
<name>A0A3N0EGY6_SINP1</name>
<reference evidence="3 4" key="1">
    <citation type="submission" date="2018-10" db="EMBL/GenBank/DDBJ databases">
        <title>Sinomicrobium pectinilyticum sp. nov., a pectinase-producing bacterium isolated from alkaline and saline soil, and emended description of the genus Sinomicrobium.</title>
        <authorList>
            <person name="Cheng B."/>
            <person name="Li C."/>
            <person name="Lai Q."/>
            <person name="Du M."/>
            <person name="Shao Z."/>
            <person name="Xu P."/>
            <person name="Yang C."/>
        </authorList>
    </citation>
    <scope>NUCLEOTIDE SEQUENCE [LARGE SCALE GENOMIC DNA]</scope>
    <source>
        <strain evidence="3 4">5DNS001</strain>
    </source>
</reference>
<comment type="caution">
    <text evidence="3">The sequence shown here is derived from an EMBL/GenBank/DDBJ whole genome shotgun (WGS) entry which is preliminary data.</text>
</comment>
<evidence type="ECO:0000256" key="1">
    <source>
        <dbReference type="SAM" id="SignalP"/>
    </source>
</evidence>
<keyword evidence="4" id="KW-1185">Reference proteome</keyword>
<gene>
    <name evidence="3" type="ORF">ED312_10825</name>
</gene>
<dbReference type="Pfam" id="PF13372">
    <property type="entry name" value="Alginate_exp"/>
    <property type="match status" value="1"/>
</dbReference>
<dbReference type="OrthoDB" id="1070463at2"/>
<feature type="domain" description="Alginate export" evidence="2">
    <location>
        <begin position="23"/>
        <end position="396"/>
    </location>
</feature>
<dbReference type="RefSeq" id="WP_123216034.1">
    <property type="nucleotide sequence ID" value="NZ_RJTM01000073.1"/>
</dbReference>
<organism evidence="3 4">
    <name type="scientific">Sinomicrobium pectinilyticum</name>
    <dbReference type="NCBI Taxonomy" id="1084421"/>
    <lineage>
        <taxon>Bacteria</taxon>
        <taxon>Pseudomonadati</taxon>
        <taxon>Bacteroidota</taxon>
        <taxon>Flavobacteriia</taxon>
        <taxon>Flavobacteriales</taxon>
        <taxon>Flavobacteriaceae</taxon>
        <taxon>Sinomicrobium</taxon>
    </lineage>
</organism>